<evidence type="ECO:0000313" key="3">
    <source>
        <dbReference type="Proteomes" id="UP000499080"/>
    </source>
</evidence>
<organism evidence="2 3">
    <name type="scientific">Araneus ventricosus</name>
    <name type="common">Orbweaver spider</name>
    <name type="synonym">Epeira ventricosa</name>
    <dbReference type="NCBI Taxonomy" id="182803"/>
    <lineage>
        <taxon>Eukaryota</taxon>
        <taxon>Metazoa</taxon>
        <taxon>Ecdysozoa</taxon>
        <taxon>Arthropoda</taxon>
        <taxon>Chelicerata</taxon>
        <taxon>Arachnida</taxon>
        <taxon>Araneae</taxon>
        <taxon>Araneomorphae</taxon>
        <taxon>Entelegynae</taxon>
        <taxon>Araneoidea</taxon>
        <taxon>Araneidae</taxon>
        <taxon>Araneus</taxon>
    </lineage>
</organism>
<accession>A0A4Y2DHY0</accession>
<reference evidence="2 3" key="1">
    <citation type="journal article" date="2019" name="Sci. Rep.">
        <title>Orb-weaving spider Araneus ventricosus genome elucidates the spidroin gene catalogue.</title>
        <authorList>
            <person name="Kono N."/>
            <person name="Nakamura H."/>
            <person name="Ohtoshi R."/>
            <person name="Moran D.A.P."/>
            <person name="Shinohara A."/>
            <person name="Yoshida Y."/>
            <person name="Fujiwara M."/>
            <person name="Mori M."/>
            <person name="Tomita M."/>
            <person name="Arakawa K."/>
        </authorList>
    </citation>
    <scope>NUCLEOTIDE SEQUENCE [LARGE SCALE GENOMIC DNA]</scope>
</reference>
<protein>
    <submittedName>
        <fullName evidence="2">Uncharacterized protein</fullName>
    </submittedName>
</protein>
<evidence type="ECO:0000256" key="1">
    <source>
        <dbReference type="SAM" id="MobiDB-lite"/>
    </source>
</evidence>
<proteinExistence type="predicted"/>
<comment type="caution">
    <text evidence="2">The sequence shown here is derived from an EMBL/GenBank/DDBJ whole genome shotgun (WGS) entry which is preliminary data.</text>
</comment>
<feature type="region of interest" description="Disordered" evidence="1">
    <location>
        <begin position="256"/>
        <end position="298"/>
    </location>
</feature>
<dbReference type="AlphaFoldDB" id="A0A4Y2DHY0"/>
<evidence type="ECO:0000313" key="2">
    <source>
        <dbReference type="EMBL" id="GBM16413.1"/>
    </source>
</evidence>
<feature type="compositionally biased region" description="Basic residues" evidence="1">
    <location>
        <begin position="270"/>
        <end position="279"/>
    </location>
</feature>
<dbReference type="EMBL" id="BGPR01166859">
    <property type="protein sequence ID" value="GBM16413.1"/>
    <property type="molecule type" value="Genomic_DNA"/>
</dbReference>
<name>A0A4Y2DHY0_ARAVE</name>
<feature type="region of interest" description="Disordered" evidence="1">
    <location>
        <begin position="165"/>
        <end position="201"/>
    </location>
</feature>
<dbReference type="Proteomes" id="UP000499080">
    <property type="component" value="Unassembled WGS sequence"/>
</dbReference>
<gene>
    <name evidence="2" type="ORF">AVEN_78465_1</name>
</gene>
<sequence>MALSLPRDQRRLERIERELSMKLASYTHCRQYIAYLMGCEPTDKIKRLEKEAYTRMNELETAIPQIDGKWHDLKKVINELHDFLFNDDKECDVNNEYMPHDNCDRSSCCKDYDSDMSTNVDDIEEMHLCDESVNNPILPVNNVINNDNLVSDNVLGNVNTIAKPNDHVGSDNNMMHPNPTEKPSIGPSPKGNKGTGNDLVANLNSLGEKSKTKSNLELNNALEADAVRSKYFCSPTEGATEDNSCIVMKDPNEHVNTQFLNVPPKSSFVKQRKRSRKKSSNSEGPTKKSQTLPPPVPLKNSYEVLSHTIEEKNQNIIANAVPKPPPIVLRKTDDDYCNAETSAYSLNVEPKSFMNMSTTQTCPKMSGNSPNTWIMRNIT</sequence>
<keyword evidence="3" id="KW-1185">Reference proteome</keyword>